<evidence type="ECO:0000256" key="1">
    <source>
        <dbReference type="ARBA" id="ARBA00005094"/>
    </source>
</evidence>
<evidence type="ECO:0000313" key="13">
    <source>
        <dbReference type="EMBL" id="QIE01962.1"/>
    </source>
</evidence>
<feature type="binding site" evidence="9">
    <location>
        <position position="126"/>
    </location>
    <ligand>
        <name>NADPH</name>
        <dbReference type="ChEBI" id="CHEBI:57783"/>
    </ligand>
</feature>
<evidence type="ECO:0000256" key="6">
    <source>
        <dbReference type="ARBA" id="ARBA00023211"/>
    </source>
</evidence>
<dbReference type="PANTHER" id="PTHR30525:SF0">
    <property type="entry name" value="1-DEOXY-D-XYLULOSE 5-PHOSPHATE REDUCTOISOMERASE, CHLOROPLASTIC"/>
    <property type="match status" value="1"/>
</dbReference>
<feature type="domain" description="DXP reductoisomerase C-terminal" evidence="12">
    <location>
        <begin position="271"/>
        <end position="386"/>
    </location>
</feature>
<evidence type="ECO:0000256" key="3">
    <source>
        <dbReference type="ARBA" id="ARBA00022723"/>
    </source>
</evidence>
<feature type="binding site" evidence="9">
    <location>
        <position position="228"/>
    </location>
    <ligand>
        <name>1-deoxy-D-xylulose 5-phosphate</name>
        <dbReference type="ChEBI" id="CHEBI:57792"/>
    </ligand>
</feature>
<dbReference type="FunFam" id="3.40.50.720:FF:000045">
    <property type="entry name" value="1-deoxy-D-xylulose 5-phosphate reductoisomerase"/>
    <property type="match status" value="1"/>
</dbReference>
<comment type="subunit">
    <text evidence="9">Homodimer.</text>
</comment>
<dbReference type="Pfam" id="PF02670">
    <property type="entry name" value="DXP_reductoisom"/>
    <property type="match status" value="1"/>
</dbReference>
<dbReference type="EC" id="1.1.1.267" evidence="9"/>
<dbReference type="Gene3D" id="1.10.1740.10">
    <property type="match status" value="1"/>
</dbReference>
<dbReference type="PANTHER" id="PTHR30525">
    <property type="entry name" value="1-DEOXY-D-XYLULOSE 5-PHOSPHATE REDUCTOISOMERASE"/>
    <property type="match status" value="1"/>
</dbReference>
<keyword evidence="6 9" id="KW-0464">Manganese</keyword>
<dbReference type="InterPro" id="IPR036291">
    <property type="entry name" value="NAD(P)-bd_dom_sf"/>
</dbReference>
<comment type="function">
    <text evidence="9">Catalyzes the NADPH-dependent rearrangement and reduction of 1-deoxy-D-xylulose-5-phosphate (DXP) to 2-C-methyl-D-erythritol 4-phosphate (MEP).</text>
</comment>
<dbReference type="NCBIfam" id="TIGR00243">
    <property type="entry name" value="Dxr"/>
    <property type="match status" value="1"/>
</dbReference>
<keyword evidence="4 9" id="KW-0521">NADP</keyword>
<dbReference type="SUPFAM" id="SSF55347">
    <property type="entry name" value="Glyceraldehyde-3-phosphate dehydrogenase-like, C-terminal domain"/>
    <property type="match status" value="1"/>
</dbReference>
<evidence type="ECO:0000256" key="8">
    <source>
        <dbReference type="ARBA" id="ARBA00048543"/>
    </source>
</evidence>
<dbReference type="InterPro" id="IPR013512">
    <property type="entry name" value="DXP_reductoisomerase_N"/>
</dbReference>
<dbReference type="HAMAP" id="MF_00183">
    <property type="entry name" value="DXP_reductoisom"/>
    <property type="match status" value="1"/>
</dbReference>
<feature type="binding site" evidence="9">
    <location>
        <position position="227"/>
    </location>
    <ligand>
        <name>1-deoxy-D-xylulose 5-phosphate</name>
        <dbReference type="ChEBI" id="CHEBI:57792"/>
    </ligand>
</feature>
<feature type="binding site" evidence="9">
    <location>
        <position position="12"/>
    </location>
    <ligand>
        <name>NADPH</name>
        <dbReference type="ChEBI" id="CHEBI:57783"/>
    </ligand>
</feature>
<dbReference type="EMBL" id="CP047588">
    <property type="protein sequence ID" value="QIE01962.1"/>
    <property type="molecule type" value="Genomic_DNA"/>
</dbReference>
<comment type="catalytic activity">
    <reaction evidence="8">
        <text>2-C-methyl-D-erythritol 4-phosphate + NADP(+) = 1-deoxy-D-xylulose 5-phosphate + NADPH + H(+)</text>
        <dbReference type="Rhea" id="RHEA:13717"/>
        <dbReference type="ChEBI" id="CHEBI:15378"/>
        <dbReference type="ChEBI" id="CHEBI:57783"/>
        <dbReference type="ChEBI" id="CHEBI:57792"/>
        <dbReference type="ChEBI" id="CHEBI:58262"/>
        <dbReference type="ChEBI" id="CHEBI:58349"/>
        <dbReference type="EC" id="1.1.1.267"/>
    </reaction>
    <physiologicalReaction direction="right-to-left" evidence="8">
        <dbReference type="Rhea" id="RHEA:13719"/>
    </physiologicalReaction>
</comment>
<dbReference type="GO" id="GO:0051484">
    <property type="term" value="P:isopentenyl diphosphate biosynthetic process, methylerythritol 4-phosphate pathway involved in terpenoid biosynthetic process"/>
    <property type="evidence" value="ECO:0007669"/>
    <property type="project" value="TreeGrafter"/>
</dbReference>
<comment type="caution">
    <text evidence="9">Lacks conserved residue(s) required for the propagation of feature annotation.</text>
</comment>
<accession>A0A6C1FFS8</accession>
<dbReference type="SUPFAM" id="SSF51735">
    <property type="entry name" value="NAD(P)-binding Rossmann-fold domains"/>
    <property type="match status" value="1"/>
</dbReference>
<protein>
    <recommendedName>
        <fullName evidence="9">1-deoxy-D-xylulose 5-phosphate reductoisomerase</fullName>
        <shortName evidence="9">DXP reductoisomerase</shortName>
        <ecNumber evidence="9">1.1.1.267</ecNumber>
    </recommendedName>
    <alternativeName>
        <fullName evidence="9">1-deoxyxylulose-5-phosphate reductoisomerase</fullName>
    </alternativeName>
    <alternativeName>
        <fullName evidence="9">2-C-methyl-D-erythritol 4-phosphate synthase</fullName>
    </alternativeName>
</protein>
<evidence type="ECO:0000256" key="4">
    <source>
        <dbReference type="ARBA" id="ARBA00022857"/>
    </source>
</evidence>
<feature type="binding site" evidence="9">
    <location>
        <position position="152"/>
    </location>
    <ligand>
        <name>1-deoxy-D-xylulose 5-phosphate</name>
        <dbReference type="ChEBI" id="CHEBI:57792"/>
    </ligand>
</feature>
<feature type="domain" description="1-deoxy-D-xylulose 5-phosphate reductoisomerase C-terminal" evidence="11">
    <location>
        <begin position="146"/>
        <end position="239"/>
    </location>
</feature>
<feature type="binding site" evidence="9">
    <location>
        <position position="186"/>
    </location>
    <ligand>
        <name>1-deoxy-D-xylulose 5-phosphate</name>
        <dbReference type="ChEBI" id="CHEBI:57792"/>
    </ligand>
</feature>
<feature type="binding site" evidence="9">
    <location>
        <position position="222"/>
    </location>
    <ligand>
        <name>1-deoxy-D-xylulose 5-phosphate</name>
        <dbReference type="ChEBI" id="CHEBI:57792"/>
    </ligand>
</feature>
<evidence type="ECO:0000256" key="9">
    <source>
        <dbReference type="HAMAP-Rule" id="MF_00183"/>
    </source>
</evidence>
<comment type="cofactor">
    <cofactor evidence="9">
        <name>Mg(2+)</name>
        <dbReference type="ChEBI" id="CHEBI:18420"/>
    </cofactor>
    <cofactor evidence="9">
        <name>Mn(2+)</name>
        <dbReference type="ChEBI" id="CHEBI:29035"/>
    </cofactor>
</comment>
<organism evidence="13 14">
    <name type="scientific">Buchnera aphidicola subsp. Uroleucon sonchi</name>
    <dbReference type="NCBI Taxonomy" id="118118"/>
    <lineage>
        <taxon>Bacteria</taxon>
        <taxon>Pseudomonadati</taxon>
        <taxon>Pseudomonadota</taxon>
        <taxon>Gammaproteobacteria</taxon>
        <taxon>Enterobacterales</taxon>
        <taxon>Erwiniaceae</taxon>
        <taxon>Buchnera</taxon>
    </lineage>
</organism>
<dbReference type="AlphaFoldDB" id="A0A6C1FFS8"/>
<dbReference type="GO" id="GO:0030145">
    <property type="term" value="F:manganese ion binding"/>
    <property type="evidence" value="ECO:0007669"/>
    <property type="project" value="TreeGrafter"/>
</dbReference>
<evidence type="ECO:0000259" key="11">
    <source>
        <dbReference type="Pfam" id="PF08436"/>
    </source>
</evidence>
<dbReference type="Pfam" id="PF08436">
    <property type="entry name" value="DXP_redisom_C"/>
    <property type="match status" value="1"/>
</dbReference>
<evidence type="ECO:0000256" key="7">
    <source>
        <dbReference type="ARBA" id="ARBA00023229"/>
    </source>
</evidence>
<feature type="binding site" evidence="9">
    <location>
        <position position="38"/>
    </location>
    <ligand>
        <name>NADPH</name>
        <dbReference type="ChEBI" id="CHEBI:57783"/>
    </ligand>
</feature>
<keyword evidence="7 9" id="KW-0414">Isoprene biosynthesis</keyword>
<feature type="binding site" evidence="9">
    <location>
        <position position="11"/>
    </location>
    <ligand>
        <name>NADPH</name>
        <dbReference type="ChEBI" id="CHEBI:57783"/>
    </ligand>
</feature>
<feature type="binding site" evidence="9">
    <location>
        <position position="152"/>
    </location>
    <ligand>
        <name>Mn(2+)</name>
        <dbReference type="ChEBI" id="CHEBI:29035"/>
    </ligand>
</feature>
<dbReference type="InterPro" id="IPR026877">
    <property type="entry name" value="DXPR_C"/>
</dbReference>
<evidence type="ECO:0000259" key="12">
    <source>
        <dbReference type="Pfam" id="PF13288"/>
    </source>
</evidence>
<dbReference type="Gene3D" id="3.40.50.720">
    <property type="entry name" value="NAD(P)-binding Rossmann-like Domain"/>
    <property type="match status" value="1"/>
</dbReference>
<sequence>MKKITILGSTGSIGINTLSIIKKHPNFFKVIALVANTNVKMMLKQCELFSPDWVAMRDEQAANILRKQIKVKKINTQVLSGEKDICYLAALEETDQVVAAIVGMAALLPILSAIHAGKTILLASKESLITCGDLFMKALASNGAKIFPIDSEHSAIFQVLPLNIQNKIGLTDLTKCGVDHIILTGSGGPFYHFSDSDLSYVTPNQTCAHPNWSMGKKISVDSATMMNKGLEYVEAKWLFNALELEIKILIHPESIVHSMIQYCDGSLLAQLSIPDIRIAISYAMFWPNRINTKINFVNLSKIKNLTFFEPNFIQFPCLKLVIDAFNHGPADMIVLNAANEIAVSAFLNSQISFTQIYQINIETLTSACFSRPNCIEDVLEIDKKSRILAKKKVYHFSKI</sequence>
<name>A0A6C1FFS8_BUCUN</name>
<dbReference type="InterPro" id="IPR036169">
    <property type="entry name" value="DXPR_C_sf"/>
</dbReference>
<keyword evidence="3 9" id="KW-0479">Metal-binding</keyword>
<feature type="binding site" evidence="9">
    <location>
        <position position="231"/>
    </location>
    <ligand>
        <name>Mn(2+)</name>
        <dbReference type="ChEBI" id="CHEBI:29035"/>
    </ligand>
</feature>
<keyword evidence="5 9" id="KW-0560">Oxidoreductase</keyword>
<feature type="binding site" evidence="9">
    <location>
        <position position="209"/>
    </location>
    <ligand>
        <name>1-deoxy-D-xylulose 5-phosphate</name>
        <dbReference type="ChEBI" id="CHEBI:57792"/>
    </ligand>
</feature>
<dbReference type="RefSeq" id="WP_163119173.1">
    <property type="nucleotide sequence ID" value="NZ_CP047588.1"/>
</dbReference>
<dbReference type="Proteomes" id="UP000502958">
    <property type="component" value="Chromosome"/>
</dbReference>
<keyword evidence="9" id="KW-0460">Magnesium</keyword>
<feature type="binding site" evidence="9">
    <location>
        <position position="125"/>
    </location>
    <ligand>
        <name>1-deoxy-D-xylulose 5-phosphate</name>
        <dbReference type="ChEBI" id="CHEBI:57792"/>
    </ligand>
</feature>
<dbReference type="SUPFAM" id="SSF69055">
    <property type="entry name" value="1-deoxy-D-xylulose-5-phosphate reductoisomerase, C-terminal domain"/>
    <property type="match status" value="1"/>
</dbReference>
<feature type="binding site" evidence="9">
    <location>
        <position position="150"/>
    </location>
    <ligand>
        <name>Mn(2+)</name>
        <dbReference type="ChEBI" id="CHEBI:29035"/>
    </ligand>
</feature>
<dbReference type="GO" id="GO:0070402">
    <property type="term" value="F:NADPH binding"/>
    <property type="evidence" value="ECO:0007669"/>
    <property type="project" value="InterPro"/>
</dbReference>
<dbReference type="Pfam" id="PF13288">
    <property type="entry name" value="DXPR_C"/>
    <property type="match status" value="1"/>
</dbReference>
<keyword evidence="13" id="KW-0413">Isomerase</keyword>
<feature type="binding site" evidence="9">
    <location>
        <position position="151"/>
    </location>
    <ligand>
        <name>1-deoxy-D-xylulose 5-phosphate</name>
        <dbReference type="ChEBI" id="CHEBI:57792"/>
    </ligand>
</feature>
<proteinExistence type="inferred from homology"/>
<reference evidence="13 14" key="1">
    <citation type="submission" date="2020-01" db="EMBL/GenBank/DDBJ databases">
        <title>Complete genome of Buchnera aphidicola isolated from Chaitophorus populeti.</title>
        <authorList>
            <person name="Park J."/>
            <person name="Xi H."/>
        </authorList>
    </citation>
    <scope>NUCLEOTIDE SEQUENCE [LARGE SCALE GENOMIC DNA]</scope>
    <source>
        <strain evidence="13 14">UsonBac</strain>
    </source>
</reference>
<gene>
    <name evidence="13" type="primary">ispC</name>
    <name evidence="9" type="synonym">dxr</name>
    <name evidence="13" type="ORF">GUU85_01090</name>
</gene>
<feature type="binding site" evidence="9">
    <location>
        <position position="231"/>
    </location>
    <ligand>
        <name>1-deoxy-D-xylulose 5-phosphate</name>
        <dbReference type="ChEBI" id="CHEBI:57792"/>
    </ligand>
</feature>
<dbReference type="InterPro" id="IPR003821">
    <property type="entry name" value="DXP_reductoisomerase"/>
</dbReference>
<feature type="binding site" evidence="9">
    <location>
        <position position="10"/>
    </location>
    <ligand>
        <name>NADPH</name>
        <dbReference type="ChEBI" id="CHEBI:57783"/>
    </ligand>
</feature>
<dbReference type="NCBIfam" id="NF003938">
    <property type="entry name" value="PRK05447.1-1"/>
    <property type="match status" value="1"/>
</dbReference>
<dbReference type="InterPro" id="IPR013644">
    <property type="entry name" value="DXP_reductoisomerase_C"/>
</dbReference>
<feature type="domain" description="1-deoxy-D-xylulose 5-phosphate reductoisomerase N-terminal" evidence="10">
    <location>
        <begin position="4"/>
        <end position="132"/>
    </location>
</feature>
<evidence type="ECO:0000259" key="10">
    <source>
        <dbReference type="Pfam" id="PF02670"/>
    </source>
</evidence>
<comment type="similarity">
    <text evidence="2 9">Belongs to the DXR family.</text>
</comment>
<dbReference type="PIRSF" id="PIRSF006205">
    <property type="entry name" value="Dxp_reductismrs"/>
    <property type="match status" value="1"/>
</dbReference>
<evidence type="ECO:0000256" key="5">
    <source>
        <dbReference type="ARBA" id="ARBA00023002"/>
    </source>
</evidence>
<comment type="pathway">
    <text evidence="1 9">Isoprenoid biosynthesis; isopentenyl diphosphate biosynthesis via DXP pathway; isopentenyl diphosphate from 1-deoxy-D-xylulose 5-phosphate: step 1/6.</text>
</comment>
<dbReference type="UniPathway" id="UPA00056">
    <property type="reaction ID" value="UER00092"/>
</dbReference>
<feature type="binding site" evidence="9">
    <location>
        <position position="215"/>
    </location>
    <ligand>
        <name>NADPH</name>
        <dbReference type="ChEBI" id="CHEBI:57783"/>
    </ligand>
</feature>
<feature type="binding site" evidence="9">
    <location>
        <position position="13"/>
    </location>
    <ligand>
        <name>NADPH</name>
        <dbReference type="ChEBI" id="CHEBI:57783"/>
    </ligand>
</feature>
<evidence type="ECO:0000313" key="14">
    <source>
        <dbReference type="Proteomes" id="UP000502958"/>
    </source>
</evidence>
<dbReference type="GO" id="GO:0016853">
    <property type="term" value="F:isomerase activity"/>
    <property type="evidence" value="ECO:0007669"/>
    <property type="project" value="UniProtKB-KW"/>
</dbReference>
<evidence type="ECO:0000256" key="2">
    <source>
        <dbReference type="ARBA" id="ARBA00006825"/>
    </source>
</evidence>
<dbReference type="GO" id="GO:0030604">
    <property type="term" value="F:1-deoxy-D-xylulose-5-phosphate reductoisomerase activity"/>
    <property type="evidence" value="ECO:0007669"/>
    <property type="project" value="UniProtKB-UniRule"/>
</dbReference>